<dbReference type="AlphaFoldDB" id="A0A381ZVT9"/>
<evidence type="ECO:0000256" key="3">
    <source>
        <dbReference type="ARBA" id="ARBA00022571"/>
    </source>
</evidence>
<evidence type="ECO:0000313" key="10">
    <source>
        <dbReference type="EMBL" id="SVA93279.1"/>
    </source>
</evidence>
<dbReference type="GO" id="GO:0006526">
    <property type="term" value="P:L-arginine biosynthetic process"/>
    <property type="evidence" value="ECO:0007669"/>
    <property type="project" value="UniProtKB-KW"/>
</dbReference>
<reference evidence="10" key="1">
    <citation type="submission" date="2018-05" db="EMBL/GenBank/DDBJ databases">
        <authorList>
            <person name="Lanie J.A."/>
            <person name="Ng W.-L."/>
            <person name="Kazmierczak K.M."/>
            <person name="Andrzejewski T.M."/>
            <person name="Davidsen T.M."/>
            <person name="Wayne K.J."/>
            <person name="Tettelin H."/>
            <person name="Glass J.I."/>
            <person name="Rusch D."/>
            <person name="Podicherti R."/>
            <person name="Tsui H.-C.T."/>
            <person name="Winkler M.E."/>
        </authorList>
    </citation>
    <scope>NUCLEOTIDE SEQUENCE</scope>
</reference>
<sequence>MSSLKEEELINILPKFGPSLEEVKKYLDKYTDEFIVIKCGGSVLIDPNLFNIFIQDVAVLKKLGLSPIIVHGGGKRINNKLSELNIKSNFIKGLRVTDDKTINIVEDVLIEFNKEIMNALKDHSCKTRSVTSKEHNIIIDVKTENEELGFVGTPTKIKTNVLNQIIEANEIPVIAPLGLNPDGQVFNINADTAAGAIAKELKARRLLIISDVEGVLDKDKNLISEINSSKANEMINNDIISGGMIPKVNNCIDVANNGVKGVVIIDGRRSHSILFELLSDTGAGTLIRK</sequence>
<dbReference type="PIRSF" id="PIRSF000728">
    <property type="entry name" value="NAGK"/>
    <property type="match status" value="1"/>
</dbReference>
<dbReference type="EC" id="2.7.2.8" evidence="2"/>
<dbReference type="EMBL" id="UINC01022837">
    <property type="protein sequence ID" value="SVA93279.1"/>
    <property type="molecule type" value="Genomic_DNA"/>
</dbReference>
<protein>
    <recommendedName>
        <fullName evidence="2">acetylglutamate kinase</fullName>
        <ecNumber evidence="2">2.7.2.8</ecNumber>
    </recommendedName>
</protein>
<dbReference type="HAMAP" id="MF_00082">
    <property type="entry name" value="ArgB"/>
    <property type="match status" value="1"/>
</dbReference>
<evidence type="ECO:0000256" key="7">
    <source>
        <dbReference type="ARBA" id="ARBA00022777"/>
    </source>
</evidence>
<organism evidence="10">
    <name type="scientific">marine metagenome</name>
    <dbReference type="NCBI Taxonomy" id="408172"/>
    <lineage>
        <taxon>unclassified sequences</taxon>
        <taxon>metagenomes</taxon>
        <taxon>ecological metagenomes</taxon>
    </lineage>
</organism>
<keyword evidence="6" id="KW-0547">Nucleotide-binding</keyword>
<dbReference type="PANTHER" id="PTHR23342">
    <property type="entry name" value="N-ACETYLGLUTAMATE SYNTHASE"/>
    <property type="match status" value="1"/>
</dbReference>
<proteinExistence type="inferred from homology"/>
<dbReference type="PRINTS" id="PR00474">
    <property type="entry name" value="GLU5KINASE"/>
</dbReference>
<dbReference type="SUPFAM" id="SSF53633">
    <property type="entry name" value="Carbamate kinase-like"/>
    <property type="match status" value="1"/>
</dbReference>
<dbReference type="FunFam" id="3.40.1160.10:FF:000004">
    <property type="entry name" value="Acetylglutamate kinase"/>
    <property type="match status" value="1"/>
</dbReference>
<dbReference type="InterPro" id="IPR001048">
    <property type="entry name" value="Asp/Glu/Uridylate_kinase"/>
</dbReference>
<feature type="domain" description="Aspartate/glutamate/uridylate kinase" evidence="9">
    <location>
        <begin position="34"/>
        <end position="266"/>
    </location>
</feature>
<keyword evidence="3" id="KW-0055">Arginine biosynthesis</keyword>
<dbReference type="InterPro" id="IPR004662">
    <property type="entry name" value="AcgluKinase_fam"/>
</dbReference>
<evidence type="ECO:0000259" key="9">
    <source>
        <dbReference type="Pfam" id="PF00696"/>
    </source>
</evidence>
<evidence type="ECO:0000256" key="8">
    <source>
        <dbReference type="ARBA" id="ARBA00022840"/>
    </source>
</evidence>
<evidence type="ECO:0000256" key="5">
    <source>
        <dbReference type="ARBA" id="ARBA00022679"/>
    </source>
</evidence>
<dbReference type="Pfam" id="PF00696">
    <property type="entry name" value="AA_kinase"/>
    <property type="match status" value="1"/>
</dbReference>
<comment type="pathway">
    <text evidence="1">Amino-acid biosynthesis; L-arginine biosynthesis; N(2)-acetyl-L-ornithine from L-glutamate: step 2/4.</text>
</comment>
<keyword evidence="7" id="KW-0418">Kinase</keyword>
<keyword evidence="8" id="KW-0067">ATP-binding</keyword>
<gene>
    <name evidence="10" type="ORF">METZ01_LOCUS146133</name>
</gene>
<dbReference type="InterPro" id="IPR036393">
    <property type="entry name" value="AceGlu_kinase-like_sf"/>
</dbReference>
<dbReference type="NCBIfam" id="TIGR00761">
    <property type="entry name" value="argB"/>
    <property type="match status" value="1"/>
</dbReference>
<evidence type="ECO:0000256" key="4">
    <source>
        <dbReference type="ARBA" id="ARBA00022605"/>
    </source>
</evidence>
<dbReference type="PANTHER" id="PTHR23342:SF0">
    <property type="entry name" value="N-ACETYLGLUTAMATE SYNTHASE, MITOCHONDRIAL"/>
    <property type="match status" value="1"/>
</dbReference>
<keyword evidence="5" id="KW-0808">Transferase</keyword>
<evidence type="ECO:0000256" key="6">
    <source>
        <dbReference type="ARBA" id="ARBA00022741"/>
    </source>
</evidence>
<name>A0A381ZVT9_9ZZZZ</name>
<dbReference type="GO" id="GO:0003991">
    <property type="term" value="F:acetylglutamate kinase activity"/>
    <property type="evidence" value="ECO:0007669"/>
    <property type="project" value="UniProtKB-EC"/>
</dbReference>
<dbReference type="GO" id="GO:0005524">
    <property type="term" value="F:ATP binding"/>
    <property type="evidence" value="ECO:0007669"/>
    <property type="project" value="UniProtKB-KW"/>
</dbReference>
<evidence type="ECO:0000256" key="1">
    <source>
        <dbReference type="ARBA" id="ARBA00004828"/>
    </source>
</evidence>
<dbReference type="Gene3D" id="3.40.1160.10">
    <property type="entry name" value="Acetylglutamate kinase-like"/>
    <property type="match status" value="1"/>
</dbReference>
<dbReference type="InterPro" id="IPR037528">
    <property type="entry name" value="ArgB"/>
</dbReference>
<accession>A0A381ZVT9</accession>
<dbReference type="InterPro" id="IPR001057">
    <property type="entry name" value="Glu/AcGlu_kinase"/>
</dbReference>
<evidence type="ECO:0000256" key="2">
    <source>
        <dbReference type="ARBA" id="ARBA00013065"/>
    </source>
</evidence>
<dbReference type="GO" id="GO:0005737">
    <property type="term" value="C:cytoplasm"/>
    <property type="evidence" value="ECO:0007669"/>
    <property type="project" value="InterPro"/>
</dbReference>
<keyword evidence="4" id="KW-0028">Amino-acid biosynthesis</keyword>